<keyword evidence="4" id="KW-1185">Reference proteome</keyword>
<evidence type="ECO:0000256" key="1">
    <source>
        <dbReference type="SAM" id="MobiDB-lite"/>
    </source>
</evidence>
<dbReference type="InterPro" id="IPR042095">
    <property type="entry name" value="SUMF_sf"/>
</dbReference>
<accession>A0ABY8MHN0</accession>
<feature type="domain" description="Sulfatase-modifying factor enzyme-like" evidence="2">
    <location>
        <begin position="81"/>
        <end position="300"/>
    </location>
</feature>
<dbReference type="InterPro" id="IPR016187">
    <property type="entry name" value="CTDL_fold"/>
</dbReference>
<dbReference type="InterPro" id="IPR005532">
    <property type="entry name" value="SUMF_dom"/>
</dbReference>
<dbReference type="PANTHER" id="PTHR23150:SF19">
    <property type="entry name" value="FORMYLGLYCINE-GENERATING ENZYME"/>
    <property type="match status" value="1"/>
</dbReference>
<dbReference type="Proteomes" id="UP001228690">
    <property type="component" value="Chromosome"/>
</dbReference>
<organism evidence="3 4">
    <name type="scientific">Candidatus Haliotispira prima</name>
    <dbReference type="NCBI Taxonomy" id="3034016"/>
    <lineage>
        <taxon>Bacteria</taxon>
        <taxon>Pseudomonadati</taxon>
        <taxon>Spirochaetota</taxon>
        <taxon>Spirochaetia</taxon>
        <taxon>Spirochaetales</taxon>
        <taxon>Spirochaetaceae</taxon>
        <taxon>Candidatus Haliotispira</taxon>
    </lineage>
</organism>
<dbReference type="Pfam" id="PF03781">
    <property type="entry name" value="FGE-sulfatase"/>
    <property type="match status" value="1"/>
</dbReference>
<dbReference type="InterPro" id="IPR051043">
    <property type="entry name" value="Sulfatase_Mod_Factor_Kinase"/>
</dbReference>
<proteinExistence type="predicted"/>
<feature type="compositionally biased region" description="Basic and acidic residues" evidence="1">
    <location>
        <begin position="1"/>
        <end position="11"/>
    </location>
</feature>
<dbReference type="PANTHER" id="PTHR23150">
    <property type="entry name" value="SULFATASE MODIFYING FACTOR 1, 2"/>
    <property type="match status" value="1"/>
</dbReference>
<evidence type="ECO:0000313" key="4">
    <source>
        <dbReference type="Proteomes" id="UP001228690"/>
    </source>
</evidence>
<gene>
    <name evidence="3" type="ORF">P0082_01315</name>
</gene>
<reference evidence="3 4" key="1">
    <citation type="submission" date="2023-04" db="EMBL/GenBank/DDBJ databases">
        <title>Spirochaete genome identified in red abalone sample constitutes a novel genus.</title>
        <authorList>
            <person name="Sharma S.P."/>
            <person name="Purcell C.M."/>
            <person name="Hyde J.R."/>
            <person name="Severin A.J."/>
        </authorList>
    </citation>
    <scope>NUCLEOTIDE SEQUENCE [LARGE SCALE GENOMIC DNA]</scope>
    <source>
        <strain evidence="3 4">SP-2023</strain>
    </source>
</reference>
<dbReference type="EMBL" id="CP123443">
    <property type="protein sequence ID" value="WGK69527.1"/>
    <property type="molecule type" value="Genomic_DNA"/>
</dbReference>
<evidence type="ECO:0000313" key="3">
    <source>
        <dbReference type="EMBL" id="WGK69527.1"/>
    </source>
</evidence>
<protein>
    <submittedName>
        <fullName evidence="3">SUMF1/EgtB/PvdO family nonheme iron enzyme</fullName>
    </submittedName>
</protein>
<dbReference type="Gene3D" id="3.90.1580.10">
    <property type="entry name" value="paralog of FGE (formylglycine-generating enzyme)"/>
    <property type="match status" value="1"/>
</dbReference>
<evidence type="ECO:0000259" key="2">
    <source>
        <dbReference type="Pfam" id="PF03781"/>
    </source>
</evidence>
<dbReference type="SUPFAM" id="SSF56436">
    <property type="entry name" value="C-type lectin-like"/>
    <property type="match status" value="1"/>
</dbReference>
<feature type="region of interest" description="Disordered" evidence="1">
    <location>
        <begin position="1"/>
        <end position="36"/>
    </location>
</feature>
<name>A0ABY8MHN0_9SPIO</name>
<feature type="compositionally biased region" description="Low complexity" evidence="1">
    <location>
        <begin position="13"/>
        <end position="33"/>
    </location>
</feature>
<sequence>MAQESTRKNRAESSGQRQGLAQGSGQAGSSPSSIRQNHFNGAAAAEQDSYRGFDPSNWNVDMVELPPTNYLLQDQYLVYIPAYHISQFQVTRQFYHLVMRMKRPNEADLYKPMVRISWFDAVRFSNRLSNLAGLEPVYKIRMLRYETERNERTGRPSKMVTRYEVEWLTENTGYRLPTEAEWEYAARGGGQSRRFLYSGSNSLDNVAWYDGNTRELRSVGLKEPNEIGLYDMSGNAWDWLWDRYLQLNLSLLTRPSRLNPADSSDAPLLGPADLELSYRSGNRVPGRNWESVGPGPTRVGNRKLIWRGPTVYDGRVLPQNSRATLSGTGTETKRQNRQEFQTGENFQELRVCRGGAWNFGRDFSEVLERSPCIAQSDYYVSVGLRLARTAEVPDGTEADTPGLDFSGGSLR</sequence>
<dbReference type="RefSeq" id="WP_326927711.1">
    <property type="nucleotide sequence ID" value="NZ_CP123443.1"/>
</dbReference>